<proteinExistence type="predicted"/>
<reference evidence="1" key="1">
    <citation type="submission" date="2018-11" db="EMBL/GenBank/DDBJ databases">
        <authorList>
            <consortium name="Pathogen Informatics"/>
        </authorList>
    </citation>
    <scope>NUCLEOTIDE SEQUENCE</scope>
</reference>
<gene>
    <name evidence="1" type="ORF">PXEA_LOCUS35646</name>
</gene>
<evidence type="ECO:0000313" key="2">
    <source>
        <dbReference type="Proteomes" id="UP000784294"/>
    </source>
</evidence>
<keyword evidence="2" id="KW-1185">Reference proteome</keyword>
<comment type="caution">
    <text evidence="1">The sequence shown here is derived from an EMBL/GenBank/DDBJ whole genome shotgun (WGS) entry which is preliminary data.</text>
</comment>
<sequence>MTTLPKKVSGGDGSLETAHSFLSVWHTELFALLVLEAFSIDLSLYPLKMEALLGRIISYFCLFTAERIKPDSGAVSVARIFFELAPLTAIECIHI</sequence>
<accession>A0A3S5FH47</accession>
<dbReference type="EMBL" id="CAAALY010273111">
    <property type="protein sequence ID" value="VEL42206.1"/>
    <property type="molecule type" value="Genomic_DNA"/>
</dbReference>
<organism evidence="1 2">
    <name type="scientific">Protopolystoma xenopodis</name>
    <dbReference type="NCBI Taxonomy" id="117903"/>
    <lineage>
        <taxon>Eukaryota</taxon>
        <taxon>Metazoa</taxon>
        <taxon>Spiralia</taxon>
        <taxon>Lophotrochozoa</taxon>
        <taxon>Platyhelminthes</taxon>
        <taxon>Monogenea</taxon>
        <taxon>Polyopisthocotylea</taxon>
        <taxon>Polystomatidea</taxon>
        <taxon>Polystomatidae</taxon>
        <taxon>Protopolystoma</taxon>
    </lineage>
</organism>
<dbReference type="Proteomes" id="UP000784294">
    <property type="component" value="Unassembled WGS sequence"/>
</dbReference>
<name>A0A3S5FH47_9PLAT</name>
<dbReference type="AlphaFoldDB" id="A0A3S5FH47"/>
<protein>
    <submittedName>
        <fullName evidence="1">Uncharacterized protein</fullName>
    </submittedName>
</protein>
<evidence type="ECO:0000313" key="1">
    <source>
        <dbReference type="EMBL" id="VEL42206.1"/>
    </source>
</evidence>